<dbReference type="PANTHER" id="PTHR34309:SF1">
    <property type="entry name" value="PROTEIN GLCG"/>
    <property type="match status" value="1"/>
</dbReference>
<dbReference type="Gene3D" id="3.30.450.150">
    <property type="entry name" value="Haem-degrading domain"/>
    <property type="match status" value="1"/>
</dbReference>
<protein>
    <submittedName>
        <fullName evidence="1">Glc operon protein GlcG</fullName>
    </submittedName>
</protein>
<evidence type="ECO:0000313" key="2">
    <source>
        <dbReference type="Proteomes" id="UP000198827"/>
    </source>
</evidence>
<dbReference type="SUPFAM" id="SSF143744">
    <property type="entry name" value="GlcG-like"/>
    <property type="match status" value="1"/>
</dbReference>
<dbReference type="InterPro" id="IPR052517">
    <property type="entry name" value="GlcG_carb_metab_protein"/>
</dbReference>
<sequence>MPPFFQLIGVEMQTKALLSEQHVSQMLSTAKDLAHRRKWPVAICVVDDGGHPLGLLRLDNTAPIAGYIATEKARTAALGRRDSKVYEDMINGGRQAFISAPNLKGMLEGGVAIWYEGHCIGAIGVSGVKAEEDAELARLVVDALLQTAVDHPVAGE</sequence>
<dbReference type="Proteomes" id="UP000198827">
    <property type="component" value="Chromosome I"/>
</dbReference>
<organism evidence="1 2">
    <name type="scientific">Pseudomonas arsenicoxydans</name>
    <dbReference type="NCBI Taxonomy" id="702115"/>
    <lineage>
        <taxon>Bacteria</taxon>
        <taxon>Pseudomonadati</taxon>
        <taxon>Pseudomonadota</taxon>
        <taxon>Gammaproteobacteria</taxon>
        <taxon>Pseudomonadales</taxon>
        <taxon>Pseudomonadaceae</taxon>
        <taxon>Pseudomonas</taxon>
    </lineage>
</organism>
<dbReference type="Pfam" id="PF03928">
    <property type="entry name" value="HbpS-like"/>
    <property type="match status" value="1"/>
</dbReference>
<reference evidence="1 2" key="1">
    <citation type="submission" date="2016-10" db="EMBL/GenBank/DDBJ databases">
        <authorList>
            <person name="de Groot N.N."/>
        </authorList>
    </citation>
    <scope>NUCLEOTIDE SEQUENCE [LARGE SCALE GENOMIC DNA]</scope>
    <source>
        <strain evidence="1 2">CECT 7543</strain>
    </source>
</reference>
<accession>A0A1H0L7L8</accession>
<gene>
    <name evidence="1" type="ORF">SAMN04489798_3473</name>
</gene>
<evidence type="ECO:0000313" key="1">
    <source>
        <dbReference type="EMBL" id="SDO64105.1"/>
    </source>
</evidence>
<name>A0A1H0L7L8_9PSED</name>
<dbReference type="InterPro" id="IPR005624">
    <property type="entry name" value="PduO/GlcC-like"/>
</dbReference>
<dbReference type="InterPro" id="IPR038084">
    <property type="entry name" value="PduO/GlcC-like_sf"/>
</dbReference>
<dbReference type="EMBL" id="LT629705">
    <property type="protein sequence ID" value="SDO64105.1"/>
    <property type="molecule type" value="Genomic_DNA"/>
</dbReference>
<dbReference type="PANTHER" id="PTHR34309">
    <property type="entry name" value="SLR1406 PROTEIN"/>
    <property type="match status" value="1"/>
</dbReference>
<proteinExistence type="predicted"/>
<dbReference type="AlphaFoldDB" id="A0A1H0L7L8"/>